<dbReference type="GeneID" id="111088176"/>
<organism evidence="3 4">
    <name type="scientific">Limulus polyphemus</name>
    <name type="common">Atlantic horseshoe crab</name>
    <dbReference type="NCBI Taxonomy" id="6850"/>
    <lineage>
        <taxon>Eukaryota</taxon>
        <taxon>Metazoa</taxon>
        <taxon>Ecdysozoa</taxon>
        <taxon>Arthropoda</taxon>
        <taxon>Chelicerata</taxon>
        <taxon>Merostomata</taxon>
        <taxon>Xiphosura</taxon>
        <taxon>Limulidae</taxon>
        <taxon>Limulus</taxon>
    </lineage>
</organism>
<dbReference type="InterPro" id="IPR003599">
    <property type="entry name" value="Ig_sub"/>
</dbReference>
<dbReference type="PANTHER" id="PTHR21261:SF15">
    <property type="entry name" value="BEATEN PATH IIIA, ISOFORM D-RELATED"/>
    <property type="match status" value="1"/>
</dbReference>
<accession>A0ABM1TB59</accession>
<dbReference type="InterPro" id="IPR007110">
    <property type="entry name" value="Ig-like_dom"/>
</dbReference>
<feature type="domain" description="Ig-like" evidence="2">
    <location>
        <begin position="20"/>
        <end position="127"/>
    </location>
</feature>
<evidence type="ECO:0000313" key="3">
    <source>
        <dbReference type="Proteomes" id="UP000694941"/>
    </source>
</evidence>
<feature type="chain" id="PRO_5045982880" evidence="1">
    <location>
        <begin position="20"/>
        <end position="165"/>
    </location>
</feature>
<feature type="signal peptide" evidence="1">
    <location>
        <begin position="1"/>
        <end position="19"/>
    </location>
</feature>
<sequence>MDTWTRLLTLLLVVKAVNTLRILKLVVPQTVQSGEAVELTCAYDLEGDNLYSIKWYRDDMEFFRFVPRDNPPWQFFPLKGIKVDFTRSSQQSVYIQNVQTNTGGKFRCEVSADAPLFRTAAAEKVMSVEEFTGTASGLLHPSDGAGVLLLVLGCMLNVYLTYKLG</sequence>
<dbReference type="Proteomes" id="UP000694941">
    <property type="component" value="Unplaced"/>
</dbReference>
<name>A0ABM1TB59_LIMPO</name>
<dbReference type="PROSITE" id="PS50835">
    <property type="entry name" value="IG_LIKE"/>
    <property type="match status" value="1"/>
</dbReference>
<proteinExistence type="predicted"/>
<evidence type="ECO:0000256" key="1">
    <source>
        <dbReference type="SAM" id="SignalP"/>
    </source>
</evidence>
<reference evidence="4" key="1">
    <citation type="submission" date="2025-08" db="UniProtKB">
        <authorList>
            <consortium name="RefSeq"/>
        </authorList>
    </citation>
    <scope>IDENTIFICATION</scope>
    <source>
        <tissue evidence="4">Muscle</tissue>
    </source>
</reference>
<evidence type="ECO:0000313" key="4">
    <source>
        <dbReference type="RefSeq" id="XP_022253115.1"/>
    </source>
</evidence>
<evidence type="ECO:0000259" key="2">
    <source>
        <dbReference type="PROSITE" id="PS50835"/>
    </source>
</evidence>
<dbReference type="Gene3D" id="2.60.40.10">
    <property type="entry name" value="Immunoglobulins"/>
    <property type="match status" value="1"/>
</dbReference>
<keyword evidence="1" id="KW-0732">Signal</keyword>
<dbReference type="SUPFAM" id="SSF48726">
    <property type="entry name" value="Immunoglobulin"/>
    <property type="match status" value="1"/>
</dbReference>
<gene>
    <name evidence="4" type="primary">LOC111088176</name>
</gene>
<dbReference type="SMART" id="SM00409">
    <property type="entry name" value="IG"/>
    <property type="match status" value="1"/>
</dbReference>
<dbReference type="Pfam" id="PF13927">
    <property type="entry name" value="Ig_3"/>
    <property type="match status" value="1"/>
</dbReference>
<dbReference type="PANTHER" id="PTHR21261">
    <property type="entry name" value="BEAT PROTEIN"/>
    <property type="match status" value="1"/>
</dbReference>
<dbReference type="InterPro" id="IPR036179">
    <property type="entry name" value="Ig-like_dom_sf"/>
</dbReference>
<protein>
    <submittedName>
        <fullName evidence="4">Uncharacterized protein LOC111088176</fullName>
    </submittedName>
</protein>
<dbReference type="CDD" id="cd00096">
    <property type="entry name" value="Ig"/>
    <property type="match status" value="1"/>
</dbReference>
<keyword evidence="3" id="KW-1185">Reference proteome</keyword>
<dbReference type="RefSeq" id="XP_022253115.1">
    <property type="nucleotide sequence ID" value="XM_022397407.1"/>
</dbReference>
<dbReference type="InterPro" id="IPR013783">
    <property type="entry name" value="Ig-like_fold"/>
</dbReference>